<dbReference type="Proteomes" id="UP001595476">
    <property type="component" value="Unassembled WGS sequence"/>
</dbReference>
<protein>
    <submittedName>
        <fullName evidence="9">Response regulator</fullName>
    </submittedName>
</protein>
<proteinExistence type="predicted"/>
<feature type="coiled-coil region" evidence="7">
    <location>
        <begin position="340"/>
        <end position="367"/>
    </location>
</feature>
<feature type="domain" description="Response regulatory" evidence="8">
    <location>
        <begin position="4"/>
        <end position="119"/>
    </location>
</feature>
<gene>
    <name evidence="9" type="ORF">ACFOEK_17950</name>
</gene>
<evidence type="ECO:0000256" key="7">
    <source>
        <dbReference type="SAM" id="Coils"/>
    </source>
</evidence>
<dbReference type="RefSeq" id="WP_386722850.1">
    <property type="nucleotide sequence ID" value="NZ_JBHRSZ010000007.1"/>
</dbReference>
<evidence type="ECO:0000256" key="5">
    <source>
        <dbReference type="ARBA" id="ARBA00023163"/>
    </source>
</evidence>
<keyword evidence="2" id="KW-0902">Two-component regulatory system</keyword>
<dbReference type="PANTHER" id="PTHR48111">
    <property type="entry name" value="REGULATOR OF RPOS"/>
    <property type="match status" value="1"/>
</dbReference>
<dbReference type="InterPro" id="IPR039420">
    <property type="entry name" value="WalR-like"/>
</dbReference>
<dbReference type="PROSITE" id="PS50110">
    <property type="entry name" value="RESPONSE_REGULATORY"/>
    <property type="match status" value="1"/>
</dbReference>
<name>A0ABV7HGG5_9GAMM</name>
<keyword evidence="10" id="KW-1185">Reference proteome</keyword>
<evidence type="ECO:0000313" key="10">
    <source>
        <dbReference type="Proteomes" id="UP001595476"/>
    </source>
</evidence>
<keyword evidence="3" id="KW-0805">Transcription regulation</keyword>
<accession>A0ABV7HGG5</accession>
<evidence type="ECO:0000256" key="1">
    <source>
        <dbReference type="ARBA" id="ARBA00022553"/>
    </source>
</evidence>
<evidence type="ECO:0000256" key="6">
    <source>
        <dbReference type="PROSITE-ProRule" id="PRU00169"/>
    </source>
</evidence>
<keyword evidence="1 6" id="KW-0597">Phosphoprotein</keyword>
<evidence type="ECO:0000256" key="4">
    <source>
        <dbReference type="ARBA" id="ARBA00023125"/>
    </source>
</evidence>
<evidence type="ECO:0000259" key="8">
    <source>
        <dbReference type="PROSITE" id="PS50110"/>
    </source>
</evidence>
<keyword evidence="4" id="KW-0238">DNA-binding</keyword>
<keyword evidence="7" id="KW-0175">Coiled coil</keyword>
<keyword evidence="5" id="KW-0804">Transcription</keyword>
<dbReference type="SUPFAM" id="SSF52172">
    <property type="entry name" value="CheY-like"/>
    <property type="match status" value="1"/>
</dbReference>
<dbReference type="EMBL" id="JBHRSZ010000007">
    <property type="protein sequence ID" value="MFC3152928.1"/>
    <property type="molecule type" value="Genomic_DNA"/>
</dbReference>
<dbReference type="Gene3D" id="3.40.50.2300">
    <property type="match status" value="1"/>
</dbReference>
<dbReference type="InterPro" id="IPR011006">
    <property type="entry name" value="CheY-like_superfamily"/>
</dbReference>
<organism evidence="9 10">
    <name type="scientific">Litoribrevibacter euphylliae</name>
    <dbReference type="NCBI Taxonomy" id="1834034"/>
    <lineage>
        <taxon>Bacteria</taxon>
        <taxon>Pseudomonadati</taxon>
        <taxon>Pseudomonadota</taxon>
        <taxon>Gammaproteobacteria</taxon>
        <taxon>Oceanospirillales</taxon>
        <taxon>Oceanospirillaceae</taxon>
        <taxon>Litoribrevibacter</taxon>
    </lineage>
</organism>
<evidence type="ECO:0000313" key="9">
    <source>
        <dbReference type="EMBL" id="MFC3152928.1"/>
    </source>
</evidence>
<dbReference type="Pfam" id="PF00072">
    <property type="entry name" value="Response_reg"/>
    <property type="match status" value="1"/>
</dbReference>
<feature type="modified residue" description="4-aspartylphosphate" evidence="6">
    <location>
        <position position="52"/>
    </location>
</feature>
<sequence length="373" mass="41505">MTVKVLSIDDTPPNQALINKVLSPHFDLDLAMNAEEGWLKLNEFSPDIILLDVNMPGQNGYDFCRVLREDTEKDNVGVIFLSALTSLDERLEGYAAGGDDYVCKPFDPTELKAKIDANSVVRQKLVAAKNFAAQAQSAAFTAMTSSSEMGRVLDFLVHSLQTSDYHEVANHLLSMLKSFDLSGAIAFRSEEMGNQYYSPSGVISPLERELFEQGNGAARIVAHKHLYMFNSPRTSILIKNMPANETVLGRLRDHLAIAVTVVEEKVKSLDVVHQAEKHKRALLTSGIGLIDSSITRMDSGFSSFVDTLKSSVDSVMNELEEHMMFLGLSQEQEASLIQKVKEQHSRLDDLYEQTDDFERELIEASATLRKVLD</sequence>
<evidence type="ECO:0000256" key="3">
    <source>
        <dbReference type="ARBA" id="ARBA00023015"/>
    </source>
</evidence>
<dbReference type="InterPro" id="IPR001789">
    <property type="entry name" value="Sig_transdc_resp-reg_receiver"/>
</dbReference>
<dbReference type="PANTHER" id="PTHR48111:SF1">
    <property type="entry name" value="TWO-COMPONENT RESPONSE REGULATOR ORR33"/>
    <property type="match status" value="1"/>
</dbReference>
<evidence type="ECO:0000256" key="2">
    <source>
        <dbReference type="ARBA" id="ARBA00023012"/>
    </source>
</evidence>
<comment type="caution">
    <text evidence="9">The sequence shown here is derived from an EMBL/GenBank/DDBJ whole genome shotgun (WGS) entry which is preliminary data.</text>
</comment>
<dbReference type="SMART" id="SM00448">
    <property type="entry name" value="REC"/>
    <property type="match status" value="1"/>
</dbReference>
<reference evidence="10" key="1">
    <citation type="journal article" date="2019" name="Int. J. Syst. Evol. Microbiol.">
        <title>The Global Catalogue of Microorganisms (GCM) 10K type strain sequencing project: providing services to taxonomists for standard genome sequencing and annotation.</title>
        <authorList>
            <consortium name="The Broad Institute Genomics Platform"/>
            <consortium name="The Broad Institute Genome Sequencing Center for Infectious Disease"/>
            <person name="Wu L."/>
            <person name="Ma J."/>
        </authorList>
    </citation>
    <scope>NUCLEOTIDE SEQUENCE [LARGE SCALE GENOMIC DNA]</scope>
    <source>
        <strain evidence="10">KCTC 52438</strain>
    </source>
</reference>